<dbReference type="InterPro" id="IPR014746">
    <property type="entry name" value="Gln_synth/guanido_kin_cat_dom"/>
</dbReference>
<dbReference type="PANTHER" id="PTHR20852:SF110">
    <property type="entry name" value="GLUTAMINE SYNTHETASE"/>
    <property type="match status" value="1"/>
</dbReference>
<organism evidence="6">
    <name type="scientific">Populus alba</name>
    <name type="common">White poplar</name>
    <dbReference type="NCBI Taxonomy" id="43335"/>
    <lineage>
        <taxon>Eukaryota</taxon>
        <taxon>Viridiplantae</taxon>
        <taxon>Streptophyta</taxon>
        <taxon>Embryophyta</taxon>
        <taxon>Tracheophyta</taxon>
        <taxon>Spermatophyta</taxon>
        <taxon>Magnoliopsida</taxon>
        <taxon>eudicotyledons</taxon>
        <taxon>Gunneridae</taxon>
        <taxon>Pentapetalae</taxon>
        <taxon>rosids</taxon>
        <taxon>fabids</taxon>
        <taxon>Malpighiales</taxon>
        <taxon>Salicaceae</taxon>
        <taxon>Saliceae</taxon>
        <taxon>Populus</taxon>
    </lineage>
</organism>
<sequence length="106" mass="11817">MKPSALLMHSRRDAFGISVGDELWAAARYILERITDVAGVVLSFDPKPTQEIGLLFCQEDWKGAGAHKNYSAMSMRNEGGCEVIKKAVEKLGLRHKEHIAVYGERD</sequence>
<dbReference type="AlphaFoldDB" id="A0A4U5QI03"/>
<dbReference type="InterPro" id="IPR050292">
    <property type="entry name" value="Glutamine_Synthetase"/>
</dbReference>
<comment type="catalytic activity">
    <reaction evidence="5">
        <text>L-glutamate + NH4(+) + ATP = L-glutamine + ADP + phosphate + H(+)</text>
        <dbReference type="Rhea" id="RHEA:16169"/>
        <dbReference type="ChEBI" id="CHEBI:15378"/>
        <dbReference type="ChEBI" id="CHEBI:28938"/>
        <dbReference type="ChEBI" id="CHEBI:29985"/>
        <dbReference type="ChEBI" id="CHEBI:30616"/>
        <dbReference type="ChEBI" id="CHEBI:43474"/>
        <dbReference type="ChEBI" id="CHEBI:58359"/>
        <dbReference type="ChEBI" id="CHEBI:456216"/>
        <dbReference type="EC" id="6.3.1.2"/>
    </reaction>
</comment>
<dbReference type="EMBL" id="RCHU01000249">
    <property type="protein sequence ID" value="TKS10258.1"/>
    <property type="molecule type" value="Genomic_DNA"/>
</dbReference>
<reference evidence="6" key="1">
    <citation type="submission" date="2018-10" db="EMBL/GenBank/DDBJ databases">
        <title>Population genomic analysis revealed the cold adaptation of white poplar.</title>
        <authorList>
            <person name="Liu Y.-J."/>
        </authorList>
    </citation>
    <scope>NUCLEOTIDE SEQUENCE [LARGE SCALE GENOMIC DNA]</scope>
    <source>
        <strain evidence="6">PAL-ZL1</strain>
    </source>
</reference>
<protein>
    <recommendedName>
        <fullName evidence="4">Glutamate--ammonia ligase</fullName>
    </recommendedName>
</protein>
<accession>A0A4U5QI03</accession>
<evidence type="ECO:0000256" key="1">
    <source>
        <dbReference type="ARBA" id="ARBA00004496"/>
    </source>
</evidence>
<evidence type="ECO:0000256" key="5">
    <source>
        <dbReference type="ARBA" id="ARBA00049436"/>
    </source>
</evidence>
<proteinExistence type="predicted"/>
<dbReference type="GO" id="GO:0005737">
    <property type="term" value="C:cytoplasm"/>
    <property type="evidence" value="ECO:0007669"/>
    <property type="project" value="UniProtKB-SubCell"/>
</dbReference>
<evidence type="ECO:0000313" key="6">
    <source>
        <dbReference type="EMBL" id="TKS10258.1"/>
    </source>
</evidence>
<dbReference type="GO" id="GO:0004356">
    <property type="term" value="F:glutamine synthetase activity"/>
    <property type="evidence" value="ECO:0007669"/>
    <property type="project" value="UniProtKB-EC"/>
</dbReference>
<dbReference type="GO" id="GO:0006542">
    <property type="term" value="P:glutamine biosynthetic process"/>
    <property type="evidence" value="ECO:0007669"/>
    <property type="project" value="TreeGrafter"/>
</dbReference>
<dbReference type="Gene3D" id="3.30.590.10">
    <property type="entry name" value="Glutamine synthetase/guanido kinase, catalytic domain"/>
    <property type="match status" value="1"/>
</dbReference>
<dbReference type="STRING" id="43335.A0A4U5QI03"/>
<evidence type="ECO:0000256" key="4">
    <source>
        <dbReference type="ARBA" id="ARBA00030668"/>
    </source>
</evidence>
<evidence type="ECO:0000256" key="2">
    <source>
        <dbReference type="ARBA" id="ARBA00011823"/>
    </source>
</evidence>
<comment type="subcellular location">
    <subcellularLocation>
        <location evidence="1">Cytoplasm</location>
    </subcellularLocation>
</comment>
<comment type="subunit">
    <text evidence="2">Homooctamer.</text>
</comment>
<dbReference type="PANTHER" id="PTHR20852">
    <property type="entry name" value="GLUTAMINE SYNTHETASE"/>
    <property type="match status" value="1"/>
</dbReference>
<gene>
    <name evidence="6" type="ORF">D5086_0000085070</name>
</gene>
<evidence type="ECO:0000256" key="3">
    <source>
        <dbReference type="ARBA" id="ARBA00022490"/>
    </source>
</evidence>
<name>A0A4U5QI03_POPAL</name>
<keyword evidence="3" id="KW-0963">Cytoplasm</keyword>
<comment type="caution">
    <text evidence="6">The sequence shown here is derived from an EMBL/GenBank/DDBJ whole genome shotgun (WGS) entry which is preliminary data.</text>
</comment>
<dbReference type="SUPFAM" id="SSF55931">
    <property type="entry name" value="Glutamine synthetase/guanido kinase"/>
    <property type="match status" value="1"/>
</dbReference>